<evidence type="ECO:0000313" key="1">
    <source>
        <dbReference type="Proteomes" id="UP000095283"/>
    </source>
</evidence>
<accession>A0A1I7XNS2</accession>
<organism evidence="1 2">
    <name type="scientific">Heterorhabditis bacteriophora</name>
    <name type="common">Entomopathogenic nematode worm</name>
    <dbReference type="NCBI Taxonomy" id="37862"/>
    <lineage>
        <taxon>Eukaryota</taxon>
        <taxon>Metazoa</taxon>
        <taxon>Ecdysozoa</taxon>
        <taxon>Nematoda</taxon>
        <taxon>Chromadorea</taxon>
        <taxon>Rhabditida</taxon>
        <taxon>Rhabditina</taxon>
        <taxon>Rhabditomorpha</taxon>
        <taxon>Strongyloidea</taxon>
        <taxon>Heterorhabditidae</taxon>
        <taxon>Heterorhabditis</taxon>
    </lineage>
</organism>
<name>A0A1I7XNS2_HETBA</name>
<dbReference type="Proteomes" id="UP000095283">
    <property type="component" value="Unplaced"/>
</dbReference>
<protein>
    <submittedName>
        <fullName evidence="2">Transcriptional regulator</fullName>
    </submittedName>
</protein>
<proteinExistence type="predicted"/>
<keyword evidence="1" id="KW-1185">Reference proteome</keyword>
<dbReference type="AlphaFoldDB" id="A0A1I7XNS2"/>
<dbReference type="WBParaSite" id="Hba_19391">
    <property type="protein sequence ID" value="Hba_19391"/>
    <property type="gene ID" value="Hba_19391"/>
</dbReference>
<sequence length="32" mass="3745">MLFNCLSGDIFTYKHVLVTAGRNNVSLFRKWN</sequence>
<reference evidence="2" key="1">
    <citation type="submission" date="2016-11" db="UniProtKB">
        <authorList>
            <consortium name="WormBaseParasite"/>
        </authorList>
    </citation>
    <scope>IDENTIFICATION</scope>
</reference>
<evidence type="ECO:0000313" key="2">
    <source>
        <dbReference type="WBParaSite" id="Hba_19391"/>
    </source>
</evidence>